<organism evidence="2 3">
    <name type="scientific">Paramarasmius palmivorus</name>
    <dbReference type="NCBI Taxonomy" id="297713"/>
    <lineage>
        <taxon>Eukaryota</taxon>
        <taxon>Fungi</taxon>
        <taxon>Dikarya</taxon>
        <taxon>Basidiomycota</taxon>
        <taxon>Agaricomycotina</taxon>
        <taxon>Agaricomycetes</taxon>
        <taxon>Agaricomycetidae</taxon>
        <taxon>Agaricales</taxon>
        <taxon>Marasmiineae</taxon>
        <taxon>Marasmiaceae</taxon>
        <taxon>Paramarasmius</taxon>
    </lineage>
</organism>
<name>A0AAW0E8V8_9AGAR</name>
<comment type="caution">
    <text evidence="2">The sequence shown here is derived from an EMBL/GenBank/DDBJ whole genome shotgun (WGS) entry which is preliminary data.</text>
</comment>
<keyword evidence="3" id="KW-1185">Reference proteome</keyword>
<dbReference type="Proteomes" id="UP001383192">
    <property type="component" value="Unassembled WGS sequence"/>
</dbReference>
<sequence>MTSPSFFLGRAQPVRLVSAPESLERNPSSEDIKPDLLSEPPSEREVSSPRAASRSTLPSEALEEFLSILKPGIFPPRSPVRSRRQISIPSLQSYAYRGRSRIEGIPATPGNGDELEIVRSNQSSRNTRTPESVDGLDGVDFQILDLEDTSFRWFTSNMLSSPVSRSNTRNPFQRYLQSPVTVSPFSSLSPAAIPLPLPTPDELVEA</sequence>
<evidence type="ECO:0000313" key="2">
    <source>
        <dbReference type="EMBL" id="KAK7060256.1"/>
    </source>
</evidence>
<dbReference type="EMBL" id="JAYKXP010000003">
    <property type="protein sequence ID" value="KAK7060256.1"/>
    <property type="molecule type" value="Genomic_DNA"/>
</dbReference>
<accession>A0AAW0E8V8</accession>
<feature type="region of interest" description="Disordered" evidence="1">
    <location>
        <begin position="17"/>
        <end position="57"/>
    </location>
</feature>
<protein>
    <submittedName>
        <fullName evidence="2">Uncharacterized protein</fullName>
    </submittedName>
</protein>
<reference evidence="2 3" key="1">
    <citation type="submission" date="2024-01" db="EMBL/GenBank/DDBJ databases">
        <title>A draft genome for a cacao thread blight-causing isolate of Paramarasmius palmivorus.</title>
        <authorList>
            <person name="Baruah I.K."/>
            <person name="Bukari Y."/>
            <person name="Amoako-Attah I."/>
            <person name="Meinhardt L.W."/>
            <person name="Bailey B.A."/>
            <person name="Cohen S.P."/>
        </authorList>
    </citation>
    <scope>NUCLEOTIDE SEQUENCE [LARGE SCALE GENOMIC DNA]</scope>
    <source>
        <strain evidence="2 3">GH-12</strain>
    </source>
</reference>
<evidence type="ECO:0000313" key="3">
    <source>
        <dbReference type="Proteomes" id="UP001383192"/>
    </source>
</evidence>
<gene>
    <name evidence="2" type="ORF">VNI00_001021</name>
</gene>
<evidence type="ECO:0000256" key="1">
    <source>
        <dbReference type="SAM" id="MobiDB-lite"/>
    </source>
</evidence>
<dbReference type="AlphaFoldDB" id="A0AAW0E8V8"/>
<feature type="region of interest" description="Disordered" evidence="1">
    <location>
        <begin position="187"/>
        <end position="206"/>
    </location>
</feature>
<proteinExistence type="predicted"/>
<feature type="compositionally biased region" description="Basic and acidic residues" evidence="1">
    <location>
        <begin position="22"/>
        <end position="47"/>
    </location>
</feature>